<dbReference type="Proteomes" id="UP000318148">
    <property type="component" value="Unassembled WGS sequence"/>
</dbReference>
<dbReference type="FunFam" id="3.90.1170.20:FF:000001">
    <property type="entry name" value="Nicotinate-nucleotide diphosphorylase (Carboxylating)"/>
    <property type="match status" value="1"/>
</dbReference>
<dbReference type="GO" id="GO:0004514">
    <property type="term" value="F:nicotinate-nucleotide diphosphorylase (carboxylating) activity"/>
    <property type="evidence" value="ECO:0007669"/>
    <property type="project" value="UniProtKB-EC"/>
</dbReference>
<dbReference type="InterPro" id="IPR027277">
    <property type="entry name" value="NadC/ModD"/>
</dbReference>
<comment type="catalytic activity">
    <reaction evidence="10">
        <text>nicotinate beta-D-ribonucleotide + CO2 + diphosphate = quinolinate + 5-phospho-alpha-D-ribose 1-diphosphate + 2 H(+)</text>
        <dbReference type="Rhea" id="RHEA:12733"/>
        <dbReference type="ChEBI" id="CHEBI:15378"/>
        <dbReference type="ChEBI" id="CHEBI:16526"/>
        <dbReference type="ChEBI" id="CHEBI:29959"/>
        <dbReference type="ChEBI" id="CHEBI:33019"/>
        <dbReference type="ChEBI" id="CHEBI:57502"/>
        <dbReference type="ChEBI" id="CHEBI:58017"/>
        <dbReference type="EC" id="2.4.2.19"/>
    </reaction>
</comment>
<sequence length="297" mass="32676">MLHLRKDDENSGVQGLATLLKKDIRKCVSRALDEDINSGDITAELISPNSHSIAEIISREKAVVCGINWVNEVLSQLDPSTEIEWFVKDGDFIESNQILANIKGFTRILLTAERTILNFLQTLSGTATSASRYASIAKNSSVQILDTRKTIPGLRLAQKYAISVGGCKNHRIGLFDSYLIKENHIKACGGITKAVKRAREIRPDLEVQVEVENLNEFNEAINASVDIILIDNFSAEEVNKIGKFKNPATKIEVSGNINEDNLAEYLSANKIIDRISCGSLTKSVSSVDLSMRLTQTG</sequence>
<comment type="pathway">
    <text evidence="2">Cofactor biosynthesis; NAD(+) biosynthesis; nicotinate D-ribonucleotide from quinolinate: step 1/1.</text>
</comment>
<dbReference type="Pfam" id="PF02749">
    <property type="entry name" value="QRPTase_N"/>
    <property type="match status" value="1"/>
</dbReference>
<keyword evidence="7 12" id="KW-0328">Glycosyltransferase</keyword>
<accession>A0A520LKY8</accession>
<comment type="similarity">
    <text evidence="3 12">Belongs to the NadC/ModD family.</text>
</comment>
<keyword evidence="6" id="KW-0662">Pyridine nucleotide biosynthesis</keyword>
<evidence type="ECO:0000256" key="11">
    <source>
        <dbReference type="ARBA" id="ARBA00069173"/>
    </source>
</evidence>
<comment type="function">
    <text evidence="1">Involved in the catabolism of quinolinic acid (QA).</text>
</comment>
<evidence type="ECO:0000256" key="5">
    <source>
        <dbReference type="ARBA" id="ARBA00011944"/>
    </source>
</evidence>
<reference evidence="15 16" key="1">
    <citation type="submission" date="2019-02" db="EMBL/GenBank/DDBJ databases">
        <title>Prokaryotic population dynamics and viral predation in marine succession experiment using metagenomics: the confinement effect.</title>
        <authorList>
            <person name="Haro-Moreno J.M."/>
            <person name="Rodriguez-Valera F."/>
            <person name="Lopez-Perez M."/>
        </authorList>
    </citation>
    <scope>NUCLEOTIDE SEQUENCE [LARGE SCALE GENOMIC DNA]</scope>
    <source>
        <strain evidence="15">MED-G169</strain>
    </source>
</reference>
<evidence type="ECO:0000256" key="6">
    <source>
        <dbReference type="ARBA" id="ARBA00022642"/>
    </source>
</evidence>
<dbReference type="GO" id="GO:0034213">
    <property type="term" value="P:quinolinate catabolic process"/>
    <property type="evidence" value="ECO:0007669"/>
    <property type="project" value="TreeGrafter"/>
</dbReference>
<comment type="subunit">
    <text evidence="4">Hexamer formed by 3 homodimers.</text>
</comment>
<evidence type="ECO:0000256" key="8">
    <source>
        <dbReference type="ARBA" id="ARBA00022679"/>
    </source>
</evidence>
<protein>
    <recommendedName>
        <fullName evidence="11">Probable nicotinate-nucleotide pyrophosphorylase [carboxylating]</fullName>
        <ecNumber evidence="5">2.4.2.19</ecNumber>
    </recommendedName>
    <alternativeName>
        <fullName evidence="9">Quinolinate phosphoribosyltransferase [decarboxylating]</fullName>
    </alternativeName>
</protein>
<dbReference type="CDD" id="cd01572">
    <property type="entry name" value="QPRTase"/>
    <property type="match status" value="1"/>
</dbReference>
<dbReference type="PANTHER" id="PTHR32179">
    <property type="entry name" value="NICOTINATE-NUCLEOTIDE PYROPHOSPHORYLASE [CARBOXYLATING]"/>
    <property type="match status" value="1"/>
</dbReference>
<dbReference type="UniPathway" id="UPA00253">
    <property type="reaction ID" value="UER00331"/>
</dbReference>
<dbReference type="InterPro" id="IPR013785">
    <property type="entry name" value="Aldolase_TIM"/>
</dbReference>
<dbReference type="Gene3D" id="3.20.20.70">
    <property type="entry name" value="Aldolase class I"/>
    <property type="match status" value="1"/>
</dbReference>
<name>A0A520LKY8_9GAMM</name>
<dbReference type="AlphaFoldDB" id="A0A520LKY8"/>
<evidence type="ECO:0000313" key="15">
    <source>
        <dbReference type="EMBL" id="RZO05876.1"/>
    </source>
</evidence>
<dbReference type="Pfam" id="PF01729">
    <property type="entry name" value="QRPTase_C"/>
    <property type="match status" value="1"/>
</dbReference>
<evidence type="ECO:0000256" key="9">
    <source>
        <dbReference type="ARBA" id="ARBA00033102"/>
    </source>
</evidence>
<evidence type="ECO:0000259" key="13">
    <source>
        <dbReference type="Pfam" id="PF01729"/>
    </source>
</evidence>
<dbReference type="GO" id="GO:0005737">
    <property type="term" value="C:cytoplasm"/>
    <property type="evidence" value="ECO:0007669"/>
    <property type="project" value="TreeGrafter"/>
</dbReference>
<evidence type="ECO:0000256" key="3">
    <source>
        <dbReference type="ARBA" id="ARBA00009400"/>
    </source>
</evidence>
<evidence type="ECO:0000256" key="1">
    <source>
        <dbReference type="ARBA" id="ARBA00003237"/>
    </source>
</evidence>
<dbReference type="EMBL" id="SHBO01000035">
    <property type="protein sequence ID" value="RZO05876.1"/>
    <property type="molecule type" value="Genomic_DNA"/>
</dbReference>
<dbReference type="InterPro" id="IPR002638">
    <property type="entry name" value="Quinolinate_PRibosylTrfase_C"/>
</dbReference>
<dbReference type="PIRSF" id="PIRSF006250">
    <property type="entry name" value="NadC_ModD"/>
    <property type="match status" value="1"/>
</dbReference>
<proteinExistence type="inferred from homology"/>
<dbReference type="InterPro" id="IPR004393">
    <property type="entry name" value="NadC"/>
</dbReference>
<organism evidence="15 16">
    <name type="scientific">SAR92 clade bacterium</name>
    <dbReference type="NCBI Taxonomy" id="2315479"/>
    <lineage>
        <taxon>Bacteria</taxon>
        <taxon>Pseudomonadati</taxon>
        <taxon>Pseudomonadota</taxon>
        <taxon>Gammaproteobacteria</taxon>
        <taxon>Cellvibrionales</taxon>
        <taxon>Porticoccaceae</taxon>
        <taxon>SAR92 clade</taxon>
    </lineage>
</organism>
<dbReference type="FunFam" id="3.20.20.70:FF:000030">
    <property type="entry name" value="Nicotinate-nucleotide pyrophosphorylase, carboxylating"/>
    <property type="match status" value="1"/>
</dbReference>
<dbReference type="Gene3D" id="3.90.1170.20">
    <property type="entry name" value="Quinolinate phosphoribosyl transferase, N-terminal domain"/>
    <property type="match status" value="1"/>
</dbReference>
<dbReference type="NCBIfam" id="TIGR00078">
    <property type="entry name" value="nadC"/>
    <property type="match status" value="1"/>
</dbReference>
<dbReference type="SUPFAM" id="SSF54675">
    <property type="entry name" value="Nicotinate/Quinolinate PRTase N-terminal domain-like"/>
    <property type="match status" value="1"/>
</dbReference>
<dbReference type="InterPro" id="IPR036068">
    <property type="entry name" value="Nicotinate_pribotase-like_C"/>
</dbReference>
<dbReference type="GO" id="GO:0009435">
    <property type="term" value="P:NAD+ biosynthetic process"/>
    <property type="evidence" value="ECO:0007669"/>
    <property type="project" value="UniProtKB-UniPathway"/>
</dbReference>
<feature type="domain" description="Quinolinate phosphoribosyl transferase C-terminal" evidence="13">
    <location>
        <begin position="127"/>
        <end position="292"/>
    </location>
</feature>
<gene>
    <name evidence="15" type="primary">nadC</name>
    <name evidence="15" type="ORF">EVB02_03040</name>
</gene>
<evidence type="ECO:0000256" key="4">
    <source>
        <dbReference type="ARBA" id="ARBA00011218"/>
    </source>
</evidence>
<dbReference type="SUPFAM" id="SSF51690">
    <property type="entry name" value="Nicotinate/Quinolinate PRTase C-terminal domain-like"/>
    <property type="match status" value="1"/>
</dbReference>
<evidence type="ECO:0000256" key="10">
    <source>
        <dbReference type="ARBA" id="ARBA00047445"/>
    </source>
</evidence>
<evidence type="ECO:0000259" key="14">
    <source>
        <dbReference type="Pfam" id="PF02749"/>
    </source>
</evidence>
<dbReference type="InterPro" id="IPR022412">
    <property type="entry name" value="Quinolinate_PRibosylTrfase_N"/>
</dbReference>
<dbReference type="EC" id="2.4.2.19" evidence="5"/>
<evidence type="ECO:0000256" key="7">
    <source>
        <dbReference type="ARBA" id="ARBA00022676"/>
    </source>
</evidence>
<dbReference type="InterPro" id="IPR037128">
    <property type="entry name" value="Quinolinate_PRibosylTase_N_sf"/>
</dbReference>
<evidence type="ECO:0000256" key="2">
    <source>
        <dbReference type="ARBA" id="ARBA00004893"/>
    </source>
</evidence>
<evidence type="ECO:0000313" key="16">
    <source>
        <dbReference type="Proteomes" id="UP000318148"/>
    </source>
</evidence>
<evidence type="ECO:0000256" key="12">
    <source>
        <dbReference type="PIRNR" id="PIRNR006250"/>
    </source>
</evidence>
<dbReference type="PANTHER" id="PTHR32179:SF3">
    <property type="entry name" value="NICOTINATE-NUCLEOTIDE PYROPHOSPHORYLASE [CARBOXYLATING]"/>
    <property type="match status" value="1"/>
</dbReference>
<keyword evidence="8 12" id="KW-0808">Transferase</keyword>
<comment type="caution">
    <text evidence="15">The sequence shown here is derived from an EMBL/GenBank/DDBJ whole genome shotgun (WGS) entry which is preliminary data.</text>
</comment>
<feature type="domain" description="Quinolinate phosphoribosyl transferase N-terminal" evidence="14">
    <location>
        <begin position="40"/>
        <end position="124"/>
    </location>
</feature>